<keyword evidence="7 14" id="KW-0456">Lyase</keyword>
<gene>
    <name evidence="14" type="ORF">ACFSJS_23665</name>
</gene>
<comment type="similarity">
    <text evidence="3">Belongs to the cysteine synthase/cystathionine beta-synthase family.</text>
</comment>
<dbReference type="InterPro" id="IPR005857">
    <property type="entry name" value="Cysta_beta_synth"/>
</dbReference>
<dbReference type="InterPro" id="IPR036052">
    <property type="entry name" value="TrpB-like_PALP_sf"/>
</dbReference>
<dbReference type="InterPro" id="IPR001216">
    <property type="entry name" value="P-phosphate_BS"/>
</dbReference>
<dbReference type="CDD" id="cd04608">
    <property type="entry name" value="CBS_pair_CBS"/>
    <property type="match status" value="1"/>
</dbReference>
<dbReference type="PROSITE" id="PS51371">
    <property type="entry name" value="CBS"/>
    <property type="match status" value="1"/>
</dbReference>
<dbReference type="SUPFAM" id="SSF53686">
    <property type="entry name" value="Tryptophan synthase beta subunit-like PLP-dependent enzymes"/>
    <property type="match status" value="1"/>
</dbReference>
<dbReference type="Pfam" id="PF00291">
    <property type="entry name" value="PALP"/>
    <property type="match status" value="1"/>
</dbReference>
<dbReference type="Proteomes" id="UP001597365">
    <property type="component" value="Unassembled WGS sequence"/>
</dbReference>
<dbReference type="SMART" id="SM00116">
    <property type="entry name" value="CBS"/>
    <property type="match status" value="2"/>
</dbReference>
<dbReference type="InterPro" id="IPR050214">
    <property type="entry name" value="Cys_Synth/Cystath_Beta-Synth"/>
</dbReference>
<dbReference type="InterPro" id="IPR001926">
    <property type="entry name" value="TrpB-like_PALP"/>
</dbReference>
<reference evidence="15" key="1">
    <citation type="journal article" date="2019" name="Int. J. Syst. Evol. Microbiol.">
        <title>The Global Catalogue of Microorganisms (GCM) 10K type strain sequencing project: providing services to taxonomists for standard genome sequencing and annotation.</title>
        <authorList>
            <consortium name="The Broad Institute Genomics Platform"/>
            <consortium name="The Broad Institute Genome Sequencing Center for Infectious Disease"/>
            <person name="Wu L."/>
            <person name="Ma J."/>
        </authorList>
    </citation>
    <scope>NUCLEOTIDE SEQUENCE [LARGE SCALE GENOMIC DNA]</scope>
    <source>
        <strain evidence="15">CGMCC 4.7455</strain>
    </source>
</reference>
<keyword evidence="15" id="KW-1185">Reference proteome</keyword>
<comment type="caution">
    <text evidence="14">The sequence shown here is derived from an EMBL/GenBank/DDBJ whole genome shotgun (WGS) entry which is preliminary data.</text>
</comment>
<organism evidence="14 15">
    <name type="scientific">Streptomyces desertarenae</name>
    <dbReference type="NCBI Taxonomy" id="2666184"/>
    <lineage>
        <taxon>Bacteria</taxon>
        <taxon>Bacillati</taxon>
        <taxon>Actinomycetota</taxon>
        <taxon>Actinomycetes</taxon>
        <taxon>Kitasatosporales</taxon>
        <taxon>Streptomycetaceae</taxon>
        <taxon>Streptomyces</taxon>
    </lineage>
</organism>
<dbReference type="CDD" id="cd01561">
    <property type="entry name" value="CBS_like"/>
    <property type="match status" value="1"/>
</dbReference>
<evidence type="ECO:0000313" key="15">
    <source>
        <dbReference type="Proteomes" id="UP001597365"/>
    </source>
</evidence>
<evidence type="ECO:0000256" key="5">
    <source>
        <dbReference type="ARBA" id="ARBA00022898"/>
    </source>
</evidence>
<evidence type="ECO:0000259" key="13">
    <source>
        <dbReference type="PROSITE" id="PS51371"/>
    </source>
</evidence>
<evidence type="ECO:0000313" key="14">
    <source>
        <dbReference type="EMBL" id="MFD1832618.1"/>
    </source>
</evidence>
<comment type="pathway">
    <text evidence="2">Amino-acid biosynthesis; L-cysteine biosynthesis; L-cysteine from L-homocysteine and L-serine: step 1/2.</text>
</comment>
<feature type="region of interest" description="Disordered" evidence="12">
    <location>
        <begin position="141"/>
        <end position="161"/>
    </location>
</feature>
<name>A0ABW4PPH6_9ACTN</name>
<proteinExistence type="inferred from homology"/>
<dbReference type="Pfam" id="PF00571">
    <property type="entry name" value="CBS"/>
    <property type="match status" value="2"/>
</dbReference>
<dbReference type="Gene3D" id="3.40.50.1100">
    <property type="match status" value="2"/>
</dbReference>
<evidence type="ECO:0000256" key="3">
    <source>
        <dbReference type="ARBA" id="ARBA00007103"/>
    </source>
</evidence>
<accession>A0ABW4PPH6</accession>
<comment type="catalytic activity">
    <reaction evidence="9">
        <text>L-homocysteine + L-serine = L,L-cystathionine + H2O</text>
        <dbReference type="Rhea" id="RHEA:10112"/>
        <dbReference type="ChEBI" id="CHEBI:15377"/>
        <dbReference type="ChEBI" id="CHEBI:33384"/>
        <dbReference type="ChEBI" id="CHEBI:58161"/>
        <dbReference type="ChEBI" id="CHEBI:58199"/>
        <dbReference type="EC" id="4.2.1.22"/>
    </reaction>
</comment>
<sequence>MQYHESMIELVGNTPLVKLNSVATGIRATVLAKVEYFNPGGSVKDRIALRMIEAAERSGELKPGGVIVEPTSGNTGVGLAIVAQRKGYRCVFVCPDKVSTDKINTLRAYGAEVVVCPTAVDPEHPDSYYNVSDRLVRETPGAWKPDQYSNPNNPRSHYETTGPELWEQTEGRITHFVAGIGTGGTISGTGRYLKEVSGGKVRVVGADPEGSVYSGGSGRPYLVEGVGEDFWPDAYDRGVADEIIAVSDKDSFQMTRRLAREEGLLVGGSCGMAVVAALRVAERLGPDDTVVVLLPDGGRGYLSKIFSDEWMADYGFLEEGEPNLARVGDVLRHKEGGMPSLVHMHPEETVGEAVEVLREYGVSQMPVVKPGAGHPDVMAAEVVGSIVERELLDALFTQRARLEDPLEKHMSAPLPQVGSGEPVADLMAVLERADAATVLVDGKPTGVVSRQDLLAFLARGAGTGAGEAR</sequence>
<evidence type="ECO:0000256" key="4">
    <source>
        <dbReference type="ARBA" id="ARBA00012041"/>
    </source>
</evidence>
<evidence type="ECO:0000256" key="10">
    <source>
        <dbReference type="NCBIfam" id="TIGR01137"/>
    </source>
</evidence>
<dbReference type="GO" id="GO:0004122">
    <property type="term" value="F:cystathionine beta-synthase activity"/>
    <property type="evidence" value="ECO:0007669"/>
    <property type="project" value="UniProtKB-EC"/>
</dbReference>
<evidence type="ECO:0000256" key="1">
    <source>
        <dbReference type="ARBA" id="ARBA00001933"/>
    </source>
</evidence>
<dbReference type="EMBL" id="JBHUFU010000017">
    <property type="protein sequence ID" value="MFD1832618.1"/>
    <property type="molecule type" value="Genomic_DNA"/>
</dbReference>
<evidence type="ECO:0000256" key="2">
    <source>
        <dbReference type="ARBA" id="ARBA00005003"/>
    </source>
</evidence>
<dbReference type="InterPro" id="IPR046353">
    <property type="entry name" value="CBS_C"/>
</dbReference>
<dbReference type="Gene3D" id="3.10.580.10">
    <property type="entry name" value="CBS-domain"/>
    <property type="match status" value="1"/>
</dbReference>
<dbReference type="InterPro" id="IPR046342">
    <property type="entry name" value="CBS_dom_sf"/>
</dbReference>
<dbReference type="PROSITE" id="PS00901">
    <property type="entry name" value="CYS_SYNTHASE"/>
    <property type="match status" value="1"/>
</dbReference>
<comment type="cofactor">
    <cofactor evidence="1">
        <name>pyridoxal 5'-phosphate</name>
        <dbReference type="ChEBI" id="CHEBI:597326"/>
    </cofactor>
</comment>
<dbReference type="SUPFAM" id="SSF54631">
    <property type="entry name" value="CBS-domain pair"/>
    <property type="match status" value="1"/>
</dbReference>
<dbReference type="InterPro" id="IPR000644">
    <property type="entry name" value="CBS_dom"/>
</dbReference>
<evidence type="ECO:0000256" key="9">
    <source>
        <dbReference type="ARBA" id="ARBA00047490"/>
    </source>
</evidence>
<feature type="domain" description="CBS" evidence="13">
    <location>
        <begin position="337"/>
        <end position="401"/>
    </location>
</feature>
<keyword evidence="6 11" id="KW-0129">CBS domain</keyword>
<protein>
    <recommendedName>
        <fullName evidence="8 10">Cystathionine beta-synthase</fullName>
        <ecNumber evidence="4 10">4.2.1.22</ecNumber>
    </recommendedName>
</protein>
<dbReference type="EC" id="4.2.1.22" evidence="4 10"/>
<evidence type="ECO:0000256" key="11">
    <source>
        <dbReference type="PROSITE-ProRule" id="PRU00703"/>
    </source>
</evidence>
<evidence type="ECO:0000256" key="8">
    <source>
        <dbReference type="ARBA" id="ARBA00026192"/>
    </source>
</evidence>
<evidence type="ECO:0000256" key="7">
    <source>
        <dbReference type="ARBA" id="ARBA00023239"/>
    </source>
</evidence>
<evidence type="ECO:0000256" key="12">
    <source>
        <dbReference type="SAM" id="MobiDB-lite"/>
    </source>
</evidence>
<dbReference type="PANTHER" id="PTHR10314">
    <property type="entry name" value="CYSTATHIONINE BETA-SYNTHASE"/>
    <property type="match status" value="1"/>
</dbReference>
<dbReference type="RefSeq" id="WP_380903696.1">
    <property type="nucleotide sequence ID" value="NZ_JBHUFU010000017.1"/>
</dbReference>
<keyword evidence="5" id="KW-0663">Pyridoxal phosphate</keyword>
<evidence type="ECO:0000256" key="6">
    <source>
        <dbReference type="ARBA" id="ARBA00023122"/>
    </source>
</evidence>
<dbReference type="NCBIfam" id="TIGR01137">
    <property type="entry name" value="cysta_beta"/>
    <property type="match status" value="1"/>
</dbReference>